<protein>
    <submittedName>
        <fullName evidence="1">Phospholipid ABC transporter shuttle protein MlaC</fullName>
    </submittedName>
</protein>
<dbReference type="PANTHER" id="PTHR36573">
    <property type="entry name" value="INTERMEMBRANE PHOSPHOLIPID TRANSPORT SYSTEM BINDING PROTEIN MLAC"/>
    <property type="match status" value="1"/>
</dbReference>
<gene>
    <name evidence="1" type="ORF">MNBD_GAMMA20-1861</name>
</gene>
<name>A0A3B1BBQ2_9ZZZZ</name>
<evidence type="ECO:0000313" key="1">
    <source>
        <dbReference type="EMBL" id="VAX02447.1"/>
    </source>
</evidence>
<dbReference type="PIRSF" id="PIRSF004649">
    <property type="entry name" value="MlaC"/>
    <property type="match status" value="1"/>
</dbReference>
<dbReference type="EMBL" id="UOFU01000273">
    <property type="protein sequence ID" value="VAX02447.1"/>
    <property type="molecule type" value="Genomic_DNA"/>
</dbReference>
<sequence length="211" mass="24412">MKQMMFWAGAGRVVLLSMLLCLPLPLMAAAQPPQELVIETTDRIIKALQAEQAEIKKNPARLYEIVDEIVLPHFDFRRMSSWVLGKHWRKASPAEREQFVKEFRALLVRTYAAALNDNYDQEIDFLPLRTKKEATEVTVRTEVQLDAGFPIPINYRMYRTEEGEWLVFDVNIDSVSLVTNYRSSFSKEIRQGGLPKLIARLSARNQRVTRD</sequence>
<dbReference type="Gene3D" id="1.10.10.640">
    <property type="entry name" value="phospholipid-binding protein"/>
    <property type="match status" value="1"/>
</dbReference>
<dbReference type="InterPro" id="IPR008869">
    <property type="entry name" value="MlaC/ttg2D"/>
</dbReference>
<proteinExistence type="predicted"/>
<dbReference type="Pfam" id="PF05494">
    <property type="entry name" value="MlaC"/>
    <property type="match status" value="1"/>
</dbReference>
<dbReference type="AlphaFoldDB" id="A0A3B1BBQ2"/>
<dbReference type="Gene3D" id="3.10.450.50">
    <property type="match status" value="1"/>
</dbReference>
<organism evidence="1">
    <name type="scientific">hydrothermal vent metagenome</name>
    <dbReference type="NCBI Taxonomy" id="652676"/>
    <lineage>
        <taxon>unclassified sequences</taxon>
        <taxon>metagenomes</taxon>
        <taxon>ecological metagenomes</taxon>
    </lineage>
</organism>
<accession>A0A3B1BBQ2</accession>
<dbReference type="PANTHER" id="PTHR36573:SF1">
    <property type="entry name" value="INTERMEMBRANE PHOSPHOLIPID TRANSPORT SYSTEM BINDING PROTEIN MLAC"/>
    <property type="match status" value="1"/>
</dbReference>
<reference evidence="1" key="1">
    <citation type="submission" date="2018-06" db="EMBL/GenBank/DDBJ databases">
        <authorList>
            <person name="Zhirakovskaya E."/>
        </authorList>
    </citation>
    <scope>NUCLEOTIDE SEQUENCE</scope>
</reference>